<reference evidence="10 11" key="2">
    <citation type="journal article" date="2011" name="J. Bacteriol.">
        <title>Genome Sequence of Kosmotoga olearia Strain TBF 19.5.1, a Thermophilic Bacterium with a Wide Growth Temperature Range, Isolated from the Troll B Oil Platform in the North Sea.</title>
        <authorList>
            <person name="Swithers K.S."/>
            <person name="Dipippo J.L."/>
            <person name="Bruce D.C."/>
            <person name="Detter C."/>
            <person name="Tapia R."/>
            <person name="Han S."/>
            <person name="Goodwin L.A."/>
            <person name="Han J."/>
            <person name="Woyke T."/>
            <person name="Pitluck S."/>
            <person name="Pennacchio L."/>
            <person name="Nolan M."/>
            <person name="Mikhailova N."/>
            <person name="Land M.L."/>
            <person name="Nesbo C.L."/>
            <person name="Gogarten J.P."/>
            <person name="Noll K.M."/>
        </authorList>
    </citation>
    <scope>NUCLEOTIDE SEQUENCE [LARGE SCALE GENOMIC DNA]</scope>
    <source>
        <strain evidence="11">ATCC BAA-1733 / DSM 21960 / TBF 19.5.1</strain>
    </source>
</reference>
<dbReference type="InterPro" id="IPR043425">
    <property type="entry name" value="NusG-like"/>
</dbReference>
<dbReference type="PROSITE" id="PS01014">
    <property type="entry name" value="NUSG"/>
    <property type="match status" value="1"/>
</dbReference>
<keyword evidence="3 5" id="KW-0805">Transcription regulation</keyword>
<keyword evidence="2 5" id="KW-0889">Transcription antitermination</keyword>
<protein>
    <recommendedName>
        <fullName evidence="5 6">Transcription termination/antitermination protein NusG</fullName>
    </recommendedName>
</protein>
<dbReference type="OrthoDB" id="9809075at2"/>
<dbReference type="KEGG" id="kol:Kole_1843"/>
<sequence>MRKKWYIIQTYSGLENSIKEALEAKVRSYGYDHLFGRILVPEEVKLDRTSAAAEKHIVSSDAELLVSSNQDVKKGDPIAREPEAKAKNDGVIKEIKNYRVIFIETIDRRYTKTYYIPESAKVETGIKAGARIRQGMPLAKQGDFFCELDGRIVFTEKMKRIVVEKDNGGEDVYMVYPKSYDPKIIKKGAKVSRGQKIADSKTIYSKIDGRTEIAELPGRKEIKIFKITRTRLYPGYIFIEMIMTDETWNLVKSTPNVVNFVSNGGQPIELKPKEIKALLRLVGLEEYEEKTRPIKVEVDFEVNEMVRINSGPFEDFVGKITEIDPERQEVKVVVSIFGRETPVMLNLSEIEKIV</sequence>
<dbReference type="eggNOG" id="COG0250">
    <property type="taxonomic scope" value="Bacteria"/>
</dbReference>
<dbReference type="Proteomes" id="UP000002382">
    <property type="component" value="Chromosome"/>
</dbReference>
<evidence type="ECO:0000259" key="9">
    <source>
        <dbReference type="SMART" id="SM00739"/>
    </source>
</evidence>
<dbReference type="GO" id="GO:0006354">
    <property type="term" value="P:DNA-templated transcription elongation"/>
    <property type="evidence" value="ECO:0007669"/>
    <property type="project" value="UniProtKB-UniRule"/>
</dbReference>
<dbReference type="InterPro" id="IPR001062">
    <property type="entry name" value="Transcrpt_antiterm_NusG"/>
</dbReference>
<dbReference type="CDD" id="cd06091">
    <property type="entry name" value="KOW_NusG"/>
    <property type="match status" value="1"/>
</dbReference>
<evidence type="ECO:0000256" key="3">
    <source>
        <dbReference type="ARBA" id="ARBA00023015"/>
    </source>
</evidence>
<comment type="similarity">
    <text evidence="5 7">Belongs to the NusG family.</text>
</comment>
<dbReference type="GO" id="GO:0005829">
    <property type="term" value="C:cytosol"/>
    <property type="evidence" value="ECO:0007669"/>
    <property type="project" value="TreeGrafter"/>
</dbReference>
<feature type="domain" description="NusG-like N-terminal" evidence="8">
    <location>
        <begin position="2"/>
        <end position="282"/>
    </location>
</feature>
<dbReference type="RefSeq" id="WP_015869168.1">
    <property type="nucleotide sequence ID" value="NC_012785.1"/>
</dbReference>
<dbReference type="PANTHER" id="PTHR30265">
    <property type="entry name" value="RHO-INTERACTING TRANSCRIPTION TERMINATION FACTOR NUSG"/>
    <property type="match status" value="1"/>
</dbReference>
<dbReference type="PANTHER" id="PTHR30265:SF2">
    <property type="entry name" value="TRANSCRIPTION TERMINATION_ANTITERMINATION PROTEIN NUSG"/>
    <property type="match status" value="1"/>
</dbReference>
<keyword evidence="4 5" id="KW-0804">Transcription</keyword>
<comment type="function">
    <text evidence="5 7">Participates in transcription elongation, termination and antitermination.</text>
</comment>
<dbReference type="InterPro" id="IPR008991">
    <property type="entry name" value="Translation_prot_SH3-like_sf"/>
</dbReference>
<dbReference type="Pfam" id="PF00467">
    <property type="entry name" value="KOW"/>
    <property type="match status" value="1"/>
</dbReference>
<dbReference type="InterPro" id="IPR015869">
    <property type="entry name" value="Transcrpt_antiterm_NusG_bac_CS"/>
</dbReference>
<evidence type="ECO:0000259" key="8">
    <source>
        <dbReference type="SMART" id="SM00738"/>
    </source>
</evidence>
<dbReference type="GO" id="GO:0031564">
    <property type="term" value="P:transcription antitermination"/>
    <property type="evidence" value="ECO:0007669"/>
    <property type="project" value="UniProtKB-UniRule"/>
</dbReference>
<dbReference type="SUPFAM" id="SSF50104">
    <property type="entry name" value="Translation proteins SH3-like domain"/>
    <property type="match status" value="1"/>
</dbReference>
<dbReference type="PRINTS" id="PR00338">
    <property type="entry name" value="NUSGTNSCPFCT"/>
</dbReference>
<gene>
    <name evidence="5" type="primary">nusG</name>
    <name evidence="10" type="ordered locus">Kole_1843</name>
</gene>
<dbReference type="HAMAP" id="MF_00948">
    <property type="entry name" value="NusG"/>
    <property type="match status" value="1"/>
</dbReference>
<dbReference type="InterPro" id="IPR006645">
    <property type="entry name" value="NGN-like_dom"/>
</dbReference>
<dbReference type="Gene3D" id="2.30.30.30">
    <property type="match status" value="1"/>
</dbReference>
<organism evidence="10 11">
    <name type="scientific">Kosmotoga olearia (strain ATCC BAA-1733 / DSM 21960 / TBF 19.5.1)</name>
    <dbReference type="NCBI Taxonomy" id="521045"/>
    <lineage>
        <taxon>Bacteria</taxon>
        <taxon>Thermotogati</taxon>
        <taxon>Thermotogota</taxon>
        <taxon>Thermotogae</taxon>
        <taxon>Kosmotogales</taxon>
        <taxon>Kosmotogaceae</taxon>
        <taxon>Kosmotoga</taxon>
    </lineage>
</organism>
<dbReference type="InterPro" id="IPR040473">
    <property type="entry name" value="NusG_add"/>
</dbReference>
<dbReference type="GO" id="GO:0006353">
    <property type="term" value="P:DNA-templated transcription termination"/>
    <property type="evidence" value="ECO:0007669"/>
    <property type="project" value="UniProtKB-UniRule"/>
</dbReference>
<name>C5CGE4_KOSOT</name>
<dbReference type="Pfam" id="PF18298">
    <property type="entry name" value="NusG_add"/>
    <property type="match status" value="1"/>
</dbReference>
<evidence type="ECO:0000256" key="1">
    <source>
        <dbReference type="ARBA" id="ARBA00022472"/>
    </source>
</evidence>
<evidence type="ECO:0000256" key="6">
    <source>
        <dbReference type="NCBIfam" id="TIGR00922"/>
    </source>
</evidence>
<accession>C5CGE4</accession>
<dbReference type="InterPro" id="IPR014722">
    <property type="entry name" value="Rib_uL2_dom2"/>
</dbReference>
<evidence type="ECO:0000256" key="5">
    <source>
        <dbReference type="HAMAP-Rule" id="MF_00948"/>
    </source>
</evidence>
<dbReference type="SUPFAM" id="SSF82679">
    <property type="entry name" value="N-utilization substance G protein NusG, N-terminal domain"/>
    <property type="match status" value="2"/>
</dbReference>
<evidence type="ECO:0000256" key="4">
    <source>
        <dbReference type="ARBA" id="ARBA00023163"/>
    </source>
</evidence>
<dbReference type="GO" id="GO:0032784">
    <property type="term" value="P:regulation of DNA-templated transcription elongation"/>
    <property type="evidence" value="ECO:0007669"/>
    <property type="project" value="InterPro"/>
</dbReference>
<proteinExistence type="inferred from homology"/>
<dbReference type="FunFam" id="2.30.30.30:FF:000002">
    <property type="entry name" value="Transcription termination/antitermination factor NusG"/>
    <property type="match status" value="1"/>
</dbReference>
<dbReference type="AlphaFoldDB" id="C5CGE4"/>
<dbReference type="SMART" id="SM00739">
    <property type="entry name" value="KOW"/>
    <property type="match status" value="1"/>
</dbReference>
<dbReference type="InterPro" id="IPR036735">
    <property type="entry name" value="NGN_dom_sf"/>
</dbReference>
<keyword evidence="1 5" id="KW-0806">Transcription termination</keyword>
<evidence type="ECO:0000313" key="10">
    <source>
        <dbReference type="EMBL" id="ACR80525.1"/>
    </source>
</evidence>
<keyword evidence="11" id="KW-1185">Reference proteome</keyword>
<dbReference type="HOGENOM" id="CLU_778296_0_0_0"/>
<dbReference type="InterPro" id="IPR005824">
    <property type="entry name" value="KOW"/>
</dbReference>
<feature type="domain" description="KOW" evidence="9">
    <location>
        <begin position="299"/>
        <end position="326"/>
    </location>
</feature>
<evidence type="ECO:0000313" key="11">
    <source>
        <dbReference type="Proteomes" id="UP000002382"/>
    </source>
</evidence>
<evidence type="ECO:0000256" key="7">
    <source>
        <dbReference type="RuleBase" id="RU000538"/>
    </source>
</evidence>
<reference evidence="10 11" key="1">
    <citation type="submission" date="2009-06" db="EMBL/GenBank/DDBJ databases">
        <title>Complete sequence of Thermotogales bacterium TBF 19.5.1.</title>
        <authorList>
            <consortium name="US DOE Joint Genome Institute"/>
            <person name="Lucas S."/>
            <person name="Copeland A."/>
            <person name="Lapidus A."/>
            <person name="Glavina del Rio T."/>
            <person name="Tice H."/>
            <person name="Bruce D."/>
            <person name="Goodwin L."/>
            <person name="Pitluck S."/>
            <person name="Chertkov O."/>
            <person name="Brettin T."/>
            <person name="Detter J.C."/>
            <person name="Han C."/>
            <person name="Schmutz J."/>
            <person name="Larimer F."/>
            <person name="Land M."/>
            <person name="Hauser L."/>
            <person name="Kyrpides N."/>
            <person name="Ovchinnikova G."/>
            <person name="Noll K."/>
        </authorList>
    </citation>
    <scope>NUCLEOTIDE SEQUENCE [LARGE SCALE GENOMIC DNA]</scope>
    <source>
        <strain evidence="11">ATCC BAA-1733 / DSM 21960 / TBF 19.5.1</strain>
    </source>
</reference>
<dbReference type="STRING" id="521045.Kole_1843"/>
<dbReference type="Gene3D" id="3.30.70.940">
    <property type="entry name" value="NusG, N-terminal domain"/>
    <property type="match status" value="2"/>
</dbReference>
<dbReference type="SMART" id="SM00738">
    <property type="entry name" value="NGN"/>
    <property type="match status" value="1"/>
</dbReference>
<evidence type="ECO:0000256" key="2">
    <source>
        <dbReference type="ARBA" id="ARBA00022814"/>
    </source>
</evidence>
<dbReference type="EMBL" id="CP001634">
    <property type="protein sequence ID" value="ACR80525.1"/>
    <property type="molecule type" value="Genomic_DNA"/>
</dbReference>
<dbReference type="NCBIfam" id="TIGR00922">
    <property type="entry name" value="nusG"/>
    <property type="match status" value="1"/>
</dbReference>
<dbReference type="Pfam" id="PF02357">
    <property type="entry name" value="NusG"/>
    <property type="match status" value="2"/>
</dbReference>